<evidence type="ECO:0000313" key="3">
    <source>
        <dbReference type="Proteomes" id="UP000464178"/>
    </source>
</evidence>
<proteinExistence type="predicted"/>
<dbReference type="Proteomes" id="UP000464178">
    <property type="component" value="Chromosome"/>
</dbReference>
<feature type="compositionally biased region" description="Basic and acidic residues" evidence="1">
    <location>
        <begin position="10"/>
        <end position="20"/>
    </location>
</feature>
<dbReference type="EMBL" id="LR593886">
    <property type="protein sequence ID" value="VTR95976.1"/>
    <property type="molecule type" value="Genomic_DNA"/>
</dbReference>
<evidence type="ECO:0000256" key="1">
    <source>
        <dbReference type="SAM" id="MobiDB-lite"/>
    </source>
</evidence>
<sequence>MADQVTPAEKTPEEIERDMLQTRESLTEKVTALENQVVGTVQTAADTISDTVSAVRSFVSQAPETVSETVKQATAAVSESMKGAFDISSHVRQNPLAAVGISALVGGIVGFLTASRRESFSALAAVSAPVPPQPTLTPSAPSVPREPGIADEFMGMIGGKLRELAETALNSVSASLKATIESSVPRLVDEAASTLTDRHNTESDTAAFAARLDARRTSA</sequence>
<protein>
    <recommendedName>
        <fullName evidence="4">DUF3618 domain-containing protein</fullName>
    </recommendedName>
</protein>
<dbReference type="AlphaFoldDB" id="A0A6P2D684"/>
<evidence type="ECO:0008006" key="4">
    <source>
        <dbReference type="Google" id="ProtNLM"/>
    </source>
</evidence>
<feature type="region of interest" description="Disordered" evidence="1">
    <location>
        <begin position="1"/>
        <end position="20"/>
    </location>
</feature>
<keyword evidence="3" id="KW-1185">Reference proteome</keyword>
<organism evidence="2 3">
    <name type="scientific">Gemmata massiliana</name>
    <dbReference type="NCBI Taxonomy" id="1210884"/>
    <lineage>
        <taxon>Bacteria</taxon>
        <taxon>Pseudomonadati</taxon>
        <taxon>Planctomycetota</taxon>
        <taxon>Planctomycetia</taxon>
        <taxon>Gemmatales</taxon>
        <taxon>Gemmataceae</taxon>
        <taxon>Gemmata</taxon>
    </lineage>
</organism>
<evidence type="ECO:0000313" key="2">
    <source>
        <dbReference type="EMBL" id="VTR95976.1"/>
    </source>
</evidence>
<dbReference type="KEGG" id="gms:SOIL9_17380"/>
<dbReference type="RefSeq" id="WP_162670323.1">
    <property type="nucleotide sequence ID" value="NZ_LR593886.1"/>
</dbReference>
<name>A0A6P2D684_9BACT</name>
<gene>
    <name evidence="2" type="ORF">SOIL9_17380</name>
</gene>
<accession>A0A6P2D684</accession>
<reference evidence="2 3" key="1">
    <citation type="submission" date="2019-05" db="EMBL/GenBank/DDBJ databases">
        <authorList>
            <consortium name="Science for Life Laboratories"/>
        </authorList>
    </citation>
    <scope>NUCLEOTIDE SEQUENCE [LARGE SCALE GENOMIC DNA]</scope>
    <source>
        <strain evidence="2">Soil9</strain>
    </source>
</reference>